<keyword evidence="8" id="KW-0406">Ion transport</keyword>
<evidence type="ECO:0000256" key="5">
    <source>
        <dbReference type="ARBA" id="ARBA00022692"/>
    </source>
</evidence>
<comment type="caution">
    <text evidence="18">The sequence shown here is derived from an EMBL/GenBank/DDBJ whole genome shotgun (WGS) entry which is preliminary data.</text>
</comment>
<evidence type="ECO:0000256" key="3">
    <source>
        <dbReference type="ARBA" id="ARBA00022452"/>
    </source>
</evidence>
<dbReference type="PANTHER" id="PTHR32552:SF81">
    <property type="entry name" value="TONB-DEPENDENT OUTER MEMBRANE RECEPTOR"/>
    <property type="match status" value="1"/>
</dbReference>
<keyword evidence="2 12" id="KW-0813">Transport</keyword>
<evidence type="ECO:0000256" key="8">
    <source>
        <dbReference type="ARBA" id="ARBA00023065"/>
    </source>
</evidence>
<dbReference type="Pfam" id="PF07715">
    <property type="entry name" value="Plug"/>
    <property type="match status" value="1"/>
</dbReference>
<dbReference type="RefSeq" id="WP_243319200.1">
    <property type="nucleotide sequence ID" value="NZ_JALGCL010000001.1"/>
</dbReference>
<dbReference type="InterPro" id="IPR039426">
    <property type="entry name" value="TonB-dep_rcpt-like"/>
</dbReference>
<dbReference type="InterPro" id="IPR000531">
    <property type="entry name" value="Beta-barrel_TonB"/>
</dbReference>
<comment type="subcellular location">
    <subcellularLocation>
        <location evidence="1 12">Cell outer membrane</location>
        <topology evidence="1 12">Multi-pass membrane protein</topology>
    </subcellularLocation>
</comment>
<evidence type="ECO:0000256" key="10">
    <source>
        <dbReference type="ARBA" id="ARBA00023136"/>
    </source>
</evidence>
<dbReference type="SUPFAM" id="SSF56935">
    <property type="entry name" value="Porins"/>
    <property type="match status" value="1"/>
</dbReference>
<evidence type="ECO:0000256" key="6">
    <source>
        <dbReference type="ARBA" id="ARBA00022729"/>
    </source>
</evidence>
<evidence type="ECO:0000259" key="16">
    <source>
        <dbReference type="Pfam" id="PF00593"/>
    </source>
</evidence>
<keyword evidence="3 12" id="KW-1134">Transmembrane beta strand</keyword>
<dbReference type="Pfam" id="PF00593">
    <property type="entry name" value="TonB_dep_Rec_b-barrel"/>
    <property type="match status" value="1"/>
</dbReference>
<gene>
    <name evidence="18" type="ORF">MQC88_03300</name>
</gene>
<keyword evidence="7" id="KW-0408">Iron</keyword>
<sequence length="747" mass="80698">MKRKHLSLAIGCILMLPAAAWAQDAATTVAGDDAPSQQQDPDAKAKEKVSTLETVKVTARKREETIQDVPVAVTAFTADALEQFGVEDLGGLDAQVPNLTIYAARGSSSTVTAYIRGVGQSDPLWGVDPGVGIYIDDVYIARPQGALLDVLDVDRIEVLRGPQGTLYGKNTIGGAIKYITHGLPTEFEAFAEATVGNYNQADVRAAIGGPLGSGALRGRLAVASLSRDGFGENVVTGQPVSDKEILTARGQIGAYLSDNVDVQIAFDWMDDQSGVRGAKMLGPNKFVPTALPLDSRYDVRNGMPNVNDTSMSGASATVNWRANADWALKYVFATRQSDTETNIDFDTLQDKIADVKAFYSDEQTSHEVQANYDAGGRSRGVMGIYAFDGEAGGQVLNNFFNFLFGDTQGTVYTKSIAAYADWTFDLTDKLSLDLGARYTDEDKHAVVLNRGYTDATYTVPTTVAANFDKTINFKNVSPKVALDYQLTPDVMVYASASRGFKSGGYNIRAQATAVPRSAEPFSDESVDSYEIGTKMGLLDQSLFLNLSAFHNKYKDIQLSVFTAYDSNGDGSDDAFFGDFTNAGSGTVDGLEVEYQWLPTANWMVSGNLAWLNAKYDEFIYAGVNIADEQEFTNAPDFSGALNLTYRTELASGGDVAAWLGYSYQSDVVATTEIVRTGAQPITQDGYGLLNAGVTWHTGGPWTVRLQGTNLTDKEYRTTGYNLNAALGVLTGFYGPPRQYSLSVRYDF</sequence>
<feature type="domain" description="TonB-dependent receptor plug" evidence="17">
    <location>
        <begin position="66"/>
        <end position="175"/>
    </location>
</feature>
<dbReference type="EMBL" id="JALGCL010000001">
    <property type="protein sequence ID" value="MCJ0824995.1"/>
    <property type="molecule type" value="Genomic_DNA"/>
</dbReference>
<proteinExistence type="inferred from homology"/>
<dbReference type="PANTHER" id="PTHR32552">
    <property type="entry name" value="FERRICHROME IRON RECEPTOR-RELATED"/>
    <property type="match status" value="1"/>
</dbReference>
<accession>A0ABT0A203</accession>
<dbReference type="PROSITE" id="PS01156">
    <property type="entry name" value="TONB_DEPENDENT_REC_2"/>
    <property type="match status" value="1"/>
</dbReference>
<evidence type="ECO:0000256" key="4">
    <source>
        <dbReference type="ARBA" id="ARBA00022496"/>
    </source>
</evidence>
<evidence type="ECO:0000313" key="18">
    <source>
        <dbReference type="EMBL" id="MCJ0824995.1"/>
    </source>
</evidence>
<protein>
    <submittedName>
        <fullName evidence="18">TonB-dependent receptor</fullName>
    </submittedName>
</protein>
<keyword evidence="6 15" id="KW-0732">Signal</keyword>
<evidence type="ECO:0000256" key="7">
    <source>
        <dbReference type="ARBA" id="ARBA00023004"/>
    </source>
</evidence>
<keyword evidence="19" id="KW-1185">Reference proteome</keyword>
<evidence type="ECO:0000256" key="13">
    <source>
        <dbReference type="PROSITE-ProRule" id="PRU10144"/>
    </source>
</evidence>
<dbReference type="InterPro" id="IPR036942">
    <property type="entry name" value="Beta-barrel_TonB_sf"/>
</dbReference>
<keyword evidence="11 12" id="KW-0998">Cell outer membrane</keyword>
<evidence type="ECO:0000256" key="9">
    <source>
        <dbReference type="ARBA" id="ARBA00023077"/>
    </source>
</evidence>
<feature type="domain" description="TonB-dependent receptor-like beta-barrel" evidence="16">
    <location>
        <begin position="256"/>
        <end position="710"/>
    </location>
</feature>
<evidence type="ECO:0000256" key="2">
    <source>
        <dbReference type="ARBA" id="ARBA00022448"/>
    </source>
</evidence>
<evidence type="ECO:0000256" key="1">
    <source>
        <dbReference type="ARBA" id="ARBA00004571"/>
    </source>
</evidence>
<evidence type="ECO:0000259" key="17">
    <source>
        <dbReference type="Pfam" id="PF07715"/>
    </source>
</evidence>
<dbReference type="InterPro" id="IPR012910">
    <property type="entry name" value="Plug_dom"/>
</dbReference>
<dbReference type="InterPro" id="IPR010917">
    <property type="entry name" value="TonB_rcpt_CS"/>
</dbReference>
<dbReference type="CDD" id="cd01347">
    <property type="entry name" value="ligand_gated_channel"/>
    <property type="match status" value="1"/>
</dbReference>
<feature type="signal peptide" evidence="15">
    <location>
        <begin position="1"/>
        <end position="22"/>
    </location>
</feature>
<keyword evidence="4" id="KW-0410">Iron transport</keyword>
<evidence type="ECO:0000256" key="15">
    <source>
        <dbReference type="SAM" id="SignalP"/>
    </source>
</evidence>
<evidence type="ECO:0000256" key="12">
    <source>
        <dbReference type="PROSITE-ProRule" id="PRU01360"/>
    </source>
</evidence>
<keyword evidence="9 14" id="KW-0798">TonB box</keyword>
<evidence type="ECO:0000256" key="11">
    <source>
        <dbReference type="ARBA" id="ARBA00023237"/>
    </source>
</evidence>
<keyword evidence="5 12" id="KW-0812">Transmembrane</keyword>
<dbReference type="PROSITE" id="PS52016">
    <property type="entry name" value="TONB_DEPENDENT_REC_3"/>
    <property type="match status" value="1"/>
</dbReference>
<evidence type="ECO:0000313" key="19">
    <source>
        <dbReference type="Proteomes" id="UP001165423"/>
    </source>
</evidence>
<dbReference type="Proteomes" id="UP001165423">
    <property type="component" value="Unassembled WGS sequence"/>
</dbReference>
<reference evidence="18 19" key="1">
    <citation type="submission" date="2022-03" db="EMBL/GenBank/DDBJ databases">
        <title>Luteimonas soily sp. nov., a novel bacterium isolated from the soil.</title>
        <authorList>
            <person name="Zhang X."/>
        </authorList>
    </citation>
    <scope>NUCLEOTIDE SEQUENCE [LARGE SCALE GENOMIC DNA]</scope>
    <source>
        <strain evidence="18 19">50</strain>
    </source>
</reference>
<keyword evidence="10 12" id="KW-0472">Membrane</keyword>
<evidence type="ECO:0000256" key="14">
    <source>
        <dbReference type="RuleBase" id="RU003357"/>
    </source>
</evidence>
<keyword evidence="18" id="KW-0675">Receptor</keyword>
<organism evidence="18 19">
    <name type="scientific">Cognatiluteimonas sedimenti</name>
    <dbReference type="NCBI Taxonomy" id="2927791"/>
    <lineage>
        <taxon>Bacteria</taxon>
        <taxon>Pseudomonadati</taxon>
        <taxon>Pseudomonadota</taxon>
        <taxon>Gammaproteobacteria</taxon>
        <taxon>Lysobacterales</taxon>
        <taxon>Lysobacteraceae</taxon>
        <taxon>Cognatiluteimonas</taxon>
    </lineage>
</organism>
<comment type="similarity">
    <text evidence="12 14">Belongs to the TonB-dependent receptor family.</text>
</comment>
<dbReference type="Gene3D" id="2.40.170.20">
    <property type="entry name" value="TonB-dependent receptor, beta-barrel domain"/>
    <property type="match status" value="1"/>
</dbReference>
<feature type="short sequence motif" description="TonB C-terminal box" evidence="13">
    <location>
        <begin position="730"/>
        <end position="747"/>
    </location>
</feature>
<feature type="chain" id="PRO_5046821318" evidence="15">
    <location>
        <begin position="23"/>
        <end position="747"/>
    </location>
</feature>
<name>A0ABT0A203_9GAMM</name>